<dbReference type="RefSeq" id="WP_063183177.1">
    <property type="nucleotide sequence ID" value="NZ_LQRA01000057.1"/>
</dbReference>
<accession>A0A161S1T4</accession>
<proteinExistence type="predicted"/>
<comment type="caution">
    <text evidence="2">The sequence shown here is derived from an EMBL/GenBank/DDBJ whole genome shotgun (WGS) entry which is preliminary data.</text>
</comment>
<dbReference type="AlphaFoldDB" id="A0A161S1T4"/>
<protein>
    <submittedName>
        <fullName evidence="2">Uncharacterized protein</fullName>
    </submittedName>
</protein>
<feature type="transmembrane region" description="Helical" evidence="1">
    <location>
        <begin position="7"/>
        <end position="25"/>
    </location>
</feature>
<evidence type="ECO:0000313" key="2">
    <source>
        <dbReference type="EMBL" id="KZE78214.1"/>
    </source>
</evidence>
<keyword evidence="1" id="KW-0472">Membrane</keyword>
<name>A0A161S1T4_9BACL</name>
<evidence type="ECO:0000256" key="1">
    <source>
        <dbReference type="SAM" id="Phobius"/>
    </source>
</evidence>
<reference evidence="3" key="1">
    <citation type="submission" date="2016-01" db="EMBL/GenBank/DDBJ databases">
        <title>Draft genome of Chromobacterium sp. F49.</title>
        <authorList>
            <person name="Hong K.W."/>
        </authorList>
    </citation>
    <scope>NUCLEOTIDE SEQUENCE [LARGE SCALE GENOMIC DNA]</scope>
    <source>
        <strain evidence="3">M63</strain>
    </source>
</reference>
<feature type="transmembrane region" description="Helical" evidence="1">
    <location>
        <begin position="37"/>
        <end position="56"/>
    </location>
</feature>
<dbReference type="EMBL" id="LQRA01000057">
    <property type="protein sequence ID" value="KZE78214.1"/>
    <property type="molecule type" value="Genomic_DNA"/>
</dbReference>
<keyword evidence="1" id="KW-0812">Transmembrane</keyword>
<gene>
    <name evidence="2" type="ORF">AV654_19765</name>
</gene>
<dbReference type="OrthoDB" id="10014662at2"/>
<evidence type="ECO:0000313" key="3">
    <source>
        <dbReference type="Proteomes" id="UP000076563"/>
    </source>
</evidence>
<organism evidence="2 3">
    <name type="scientific">Paenibacillus elgii</name>
    <dbReference type="NCBI Taxonomy" id="189691"/>
    <lineage>
        <taxon>Bacteria</taxon>
        <taxon>Bacillati</taxon>
        <taxon>Bacillota</taxon>
        <taxon>Bacilli</taxon>
        <taxon>Bacillales</taxon>
        <taxon>Paenibacillaceae</taxon>
        <taxon>Paenibacillus</taxon>
    </lineage>
</organism>
<sequence length="127" mass="14385">MKIIFLWLAYVVPGIVLSTSIALFFRPTSTGELINGLPIVEVLIILNFIAYYWIIVPSKVKKGFNSLFFRGSAPAEAAGDLLNEVVNITKSQAEFDGYDREKLVQLYKKPSLRERIVTRFTKPRCTV</sequence>
<dbReference type="Proteomes" id="UP000076563">
    <property type="component" value="Unassembled WGS sequence"/>
</dbReference>
<keyword evidence="3" id="KW-1185">Reference proteome</keyword>
<keyword evidence="1" id="KW-1133">Transmembrane helix</keyword>